<dbReference type="Proteomes" id="UP000469558">
    <property type="component" value="Unassembled WGS sequence"/>
</dbReference>
<reference evidence="1 2" key="1">
    <citation type="submission" date="2018-05" db="EMBL/GenBank/DDBJ databases">
        <title>Genome sequencing and assembly of the regulated plant pathogen Lachnellula willkommii and related sister species for the development of diagnostic species identification markers.</title>
        <authorList>
            <person name="Giroux E."/>
            <person name="Bilodeau G."/>
        </authorList>
    </citation>
    <scope>NUCLEOTIDE SEQUENCE [LARGE SCALE GENOMIC DNA]</scope>
    <source>
        <strain evidence="1 2">CBS 268.59</strain>
    </source>
</reference>
<evidence type="ECO:0000313" key="1">
    <source>
        <dbReference type="EMBL" id="TVY73151.1"/>
    </source>
</evidence>
<feature type="non-terminal residue" evidence="1">
    <location>
        <position position="1"/>
    </location>
</feature>
<gene>
    <name evidence="1" type="primary">sirN</name>
    <name evidence="1" type="ORF">LSUE1_G006035</name>
</gene>
<organism evidence="1 2">
    <name type="scientific">Lachnellula suecica</name>
    <dbReference type="NCBI Taxonomy" id="602035"/>
    <lineage>
        <taxon>Eukaryota</taxon>
        <taxon>Fungi</taxon>
        <taxon>Dikarya</taxon>
        <taxon>Ascomycota</taxon>
        <taxon>Pezizomycotina</taxon>
        <taxon>Leotiomycetes</taxon>
        <taxon>Helotiales</taxon>
        <taxon>Lachnaceae</taxon>
        <taxon>Lachnellula</taxon>
    </lineage>
</organism>
<dbReference type="Gene3D" id="3.40.50.150">
    <property type="entry name" value="Vaccinia Virus protein VP39"/>
    <property type="match status" value="1"/>
</dbReference>
<dbReference type="Pfam" id="PF13489">
    <property type="entry name" value="Methyltransf_23"/>
    <property type="match status" value="1"/>
</dbReference>
<keyword evidence="2" id="KW-1185">Reference proteome</keyword>
<dbReference type="AlphaFoldDB" id="A0A8T9BZ31"/>
<name>A0A8T9BZ31_9HELO</name>
<sequence>IGILYLDSKPSAHKYLRIILQHNLIKVFAPDGGIDTTIPKFGLVKIADIGTAGGLWLEELATALEKVPTKDGTTREFDGFDISDNFFPKTPPASFRFIKQNILTPFPKEFHGRYDFIHLRLLLAALKKEQIPTAVQNVIQLLAPGGYIQWDEWDATANSFVPENEAIQSAWHDNMAFLDRSGFAVDIPVYIKRAFQDQGLNNVMSAQYKSMKDAETAARSRPLIKLWTRSAWNVMMPFIHARTDDGKERSSEEAKRIVDEKLRELENYLEGGGQQSIGMIATIGQKGITN</sequence>
<accession>A0A8T9BZ31</accession>
<dbReference type="InterPro" id="IPR029063">
    <property type="entry name" value="SAM-dependent_MTases_sf"/>
</dbReference>
<dbReference type="OrthoDB" id="417697at2759"/>
<evidence type="ECO:0000313" key="2">
    <source>
        <dbReference type="Proteomes" id="UP000469558"/>
    </source>
</evidence>
<dbReference type="SUPFAM" id="SSF53335">
    <property type="entry name" value="S-adenosyl-L-methionine-dependent methyltransferases"/>
    <property type="match status" value="1"/>
</dbReference>
<comment type="caution">
    <text evidence="1">The sequence shown here is derived from an EMBL/GenBank/DDBJ whole genome shotgun (WGS) entry which is preliminary data.</text>
</comment>
<dbReference type="EMBL" id="QGMK01001170">
    <property type="protein sequence ID" value="TVY73151.1"/>
    <property type="molecule type" value="Genomic_DNA"/>
</dbReference>
<protein>
    <submittedName>
        <fullName evidence="1">N-methyltransferase sirN</fullName>
    </submittedName>
</protein>
<proteinExistence type="predicted"/>